<evidence type="ECO:0000313" key="3">
    <source>
        <dbReference type="EMBL" id="ROO27590.1"/>
    </source>
</evidence>
<evidence type="ECO:0008006" key="5">
    <source>
        <dbReference type="Google" id="ProtNLM"/>
    </source>
</evidence>
<dbReference type="RefSeq" id="WP_123658339.1">
    <property type="nucleotide sequence ID" value="NZ_AYKG01000025.1"/>
</dbReference>
<dbReference type="GO" id="GO:0042742">
    <property type="term" value="P:defense response to bacterium"/>
    <property type="evidence" value="ECO:0007669"/>
    <property type="project" value="UniProtKB-KW"/>
</dbReference>
<dbReference type="InterPro" id="IPR023347">
    <property type="entry name" value="Lysozyme_dom_sf"/>
</dbReference>
<proteinExistence type="predicted"/>
<dbReference type="Proteomes" id="UP000285310">
    <property type="component" value="Unassembled WGS sequence"/>
</dbReference>
<evidence type="ECO:0000313" key="4">
    <source>
        <dbReference type="Proteomes" id="UP000285310"/>
    </source>
</evidence>
<name>A0A423PPS1_9GAMM</name>
<dbReference type="GO" id="GO:0003796">
    <property type="term" value="F:lysozyme activity"/>
    <property type="evidence" value="ECO:0007669"/>
    <property type="project" value="InterPro"/>
</dbReference>
<dbReference type="GO" id="GO:0031640">
    <property type="term" value="P:killing of cells of another organism"/>
    <property type="evidence" value="ECO:0007669"/>
    <property type="project" value="UniProtKB-KW"/>
</dbReference>
<dbReference type="InParanoid" id="A0A423PPS1"/>
<keyword evidence="4" id="KW-1185">Reference proteome</keyword>
<organism evidence="3 4">
    <name type="scientific">Salinisphaera japonica YTM-1</name>
    <dbReference type="NCBI Taxonomy" id="1209778"/>
    <lineage>
        <taxon>Bacteria</taxon>
        <taxon>Pseudomonadati</taxon>
        <taxon>Pseudomonadota</taxon>
        <taxon>Gammaproteobacteria</taxon>
        <taxon>Salinisphaerales</taxon>
        <taxon>Salinisphaeraceae</taxon>
        <taxon>Salinisphaera</taxon>
    </lineage>
</organism>
<dbReference type="SUPFAM" id="SSF53955">
    <property type="entry name" value="Lysozyme-like"/>
    <property type="match status" value="1"/>
</dbReference>
<keyword evidence="2" id="KW-0081">Bacteriolytic enzyme</keyword>
<dbReference type="OrthoDB" id="1523598at2"/>
<reference evidence="3 4" key="1">
    <citation type="submission" date="2013-10" db="EMBL/GenBank/DDBJ databases">
        <title>Salinisphaera japonica YTM-1 Genome Sequencing.</title>
        <authorList>
            <person name="Lai Q."/>
            <person name="Li C."/>
            <person name="Shao Z."/>
        </authorList>
    </citation>
    <scope>NUCLEOTIDE SEQUENCE [LARGE SCALE GENOMIC DNA]</scope>
    <source>
        <strain evidence="3 4">YTM-1</strain>
    </source>
</reference>
<dbReference type="Gene3D" id="1.10.530.40">
    <property type="match status" value="1"/>
</dbReference>
<comment type="caution">
    <text evidence="3">The sequence shown here is derived from an EMBL/GenBank/DDBJ whole genome shotgun (WGS) entry which is preliminary data.</text>
</comment>
<accession>A0A423PPS1</accession>
<dbReference type="EMBL" id="AYKG01000025">
    <property type="protein sequence ID" value="ROO27590.1"/>
    <property type="molecule type" value="Genomic_DNA"/>
</dbReference>
<evidence type="ECO:0000256" key="1">
    <source>
        <dbReference type="ARBA" id="ARBA00022529"/>
    </source>
</evidence>
<sequence>MSQIVTTEAGFLEQLKVFEGFARHMYLDTRANVTIGTGLLLASADAAVAAGLGFTQRQTGAPATDAAVRDDYDRVAGAPPARYPPSEYLPYTDLVASLAALNDELAARVDTARDDARAYDTRFDDYPASVRYGLLDLAFNLGRPGLLEYRRLRAALHERDWASAAEESYRYGVQDTRNQAVARWIRAATG</sequence>
<protein>
    <recommendedName>
        <fullName evidence="5">Lysozyme</fullName>
    </recommendedName>
</protein>
<gene>
    <name evidence="3" type="ORF">SAJA_09185</name>
</gene>
<evidence type="ECO:0000256" key="2">
    <source>
        <dbReference type="ARBA" id="ARBA00022638"/>
    </source>
</evidence>
<dbReference type="AlphaFoldDB" id="A0A423PPS1"/>
<keyword evidence="1" id="KW-0929">Antimicrobial</keyword>
<dbReference type="InterPro" id="IPR023346">
    <property type="entry name" value="Lysozyme-like_dom_sf"/>
</dbReference>